<sequence>MLLDVQLPDTDGFTVVRALSGLGIPALLCSVRDYPGGAVVLPKERLSAGELRRVFGGRSR</sequence>
<accession>A0A428WV49</accession>
<evidence type="ECO:0008006" key="3">
    <source>
        <dbReference type="Google" id="ProtNLM"/>
    </source>
</evidence>
<reference evidence="1 2" key="1">
    <citation type="submission" date="2018-05" db="EMBL/GenBank/DDBJ databases">
        <title>Evolution of GPA BGCs.</title>
        <authorList>
            <person name="Waglechner N."/>
            <person name="Wright G.D."/>
        </authorList>
    </citation>
    <scope>NUCLEOTIDE SEQUENCE [LARGE SCALE GENOMIC DNA]</scope>
    <source>
        <strain evidence="1 2">DSM 5908</strain>
    </source>
</reference>
<protein>
    <recommendedName>
        <fullName evidence="3">Response regulatory domain-containing protein</fullName>
    </recommendedName>
</protein>
<keyword evidence="2" id="KW-1185">Reference proteome</keyword>
<dbReference type="Proteomes" id="UP000286716">
    <property type="component" value="Unassembled WGS sequence"/>
</dbReference>
<dbReference type="AlphaFoldDB" id="A0A428WV49"/>
<evidence type="ECO:0000313" key="1">
    <source>
        <dbReference type="EMBL" id="RSM46964.1"/>
    </source>
</evidence>
<dbReference type="EMBL" id="QHHU01000011">
    <property type="protein sequence ID" value="RSM46964.1"/>
    <property type="molecule type" value="Genomic_DNA"/>
</dbReference>
<name>A0A428WV49_AMYBA</name>
<organism evidence="1 2">
    <name type="scientific">Amycolatopsis balhimycina DSM 5908</name>
    <dbReference type="NCBI Taxonomy" id="1081091"/>
    <lineage>
        <taxon>Bacteria</taxon>
        <taxon>Bacillati</taxon>
        <taxon>Actinomycetota</taxon>
        <taxon>Actinomycetes</taxon>
        <taxon>Pseudonocardiales</taxon>
        <taxon>Pseudonocardiaceae</taxon>
        <taxon>Amycolatopsis</taxon>
    </lineage>
</organism>
<proteinExistence type="predicted"/>
<evidence type="ECO:0000313" key="2">
    <source>
        <dbReference type="Proteomes" id="UP000286716"/>
    </source>
</evidence>
<comment type="caution">
    <text evidence="1">The sequence shown here is derived from an EMBL/GenBank/DDBJ whole genome shotgun (WGS) entry which is preliminary data.</text>
</comment>
<gene>
    <name evidence="1" type="ORF">DMA12_09465</name>
</gene>